<evidence type="ECO:0000259" key="2">
    <source>
        <dbReference type="Pfam" id="PF01927"/>
    </source>
</evidence>
<dbReference type="Proteomes" id="UP000054921">
    <property type="component" value="Unassembled WGS sequence"/>
</dbReference>
<evidence type="ECO:0008006" key="6">
    <source>
        <dbReference type="Google" id="ProtNLM"/>
    </source>
</evidence>
<evidence type="ECO:0000256" key="1">
    <source>
        <dbReference type="PROSITE-ProRule" id="PRU00182"/>
    </source>
</evidence>
<dbReference type="EMBL" id="LNXW01000013">
    <property type="protein sequence ID" value="KTC79600.1"/>
    <property type="molecule type" value="Genomic_DNA"/>
</dbReference>
<dbReference type="AlphaFoldDB" id="A0A0W0S8G9"/>
<dbReference type="InterPro" id="IPR027798">
    <property type="entry name" value="Ub_Mut7C"/>
</dbReference>
<dbReference type="GO" id="GO:0003723">
    <property type="term" value="F:RNA binding"/>
    <property type="evidence" value="ECO:0007669"/>
    <property type="project" value="UniProtKB-KW"/>
</dbReference>
<sequence length="254" mass="29978">MISIQLRFYEELNDFLPPEKRKTQFIHTVAQKTSIKDLIESLGIPHTEIEVILVNGISVDFNYLVQDKDFISVYPVFEAFDLSEIIQLHPEPLRKPRFILDVHLGKLAKYLRLLGFDVVYANNLTDEFIIQCSIKEHRIVLTRDIGILKNKRITHGHWIHHTNPQQQIDEVLHQFQLGKQCHPFTRCLSCNGKLKKIEKTKIIADIPKLAQKYYKTFMQCRSCKKIYWEGSHYTKLKTWIEKILRDGEDESFKK</sequence>
<dbReference type="PATRIC" id="fig|28084.5.peg.1758"/>
<dbReference type="Pfam" id="PF01927">
    <property type="entry name" value="Mut7-C"/>
    <property type="match status" value="1"/>
</dbReference>
<feature type="domain" description="Mut7-C RNAse" evidence="2">
    <location>
        <begin position="96"/>
        <end position="238"/>
    </location>
</feature>
<dbReference type="STRING" id="28084.Lche_1620"/>
<comment type="caution">
    <text evidence="4">The sequence shown here is derived from an EMBL/GenBank/DDBJ whole genome shotgun (WGS) entry which is preliminary data.</text>
</comment>
<dbReference type="SUPFAM" id="SSF54285">
    <property type="entry name" value="MoaD/ThiS"/>
    <property type="match status" value="1"/>
</dbReference>
<dbReference type="InterPro" id="IPR016155">
    <property type="entry name" value="Mopterin_synth/thiamin_S_b"/>
</dbReference>
<evidence type="ECO:0000313" key="5">
    <source>
        <dbReference type="Proteomes" id="UP000054921"/>
    </source>
</evidence>
<dbReference type="OrthoDB" id="9797655at2"/>
<dbReference type="PANTHER" id="PTHR39081:SF1">
    <property type="entry name" value="MUT7-C RNASE DOMAIN-CONTAINING PROTEIN"/>
    <property type="match status" value="1"/>
</dbReference>
<dbReference type="InterPro" id="IPR002782">
    <property type="entry name" value="Mut7-C_RNAse_dom"/>
</dbReference>
<name>A0A0W0S8G9_9GAMM</name>
<organism evidence="4 5">
    <name type="scientific">Legionella cherrii</name>
    <dbReference type="NCBI Taxonomy" id="28084"/>
    <lineage>
        <taxon>Bacteria</taxon>
        <taxon>Pseudomonadati</taxon>
        <taxon>Pseudomonadota</taxon>
        <taxon>Gammaproteobacteria</taxon>
        <taxon>Legionellales</taxon>
        <taxon>Legionellaceae</taxon>
        <taxon>Legionella</taxon>
    </lineage>
</organism>
<feature type="domain" description="Ubiquitin Mut7-C" evidence="3">
    <location>
        <begin position="2"/>
        <end position="81"/>
    </location>
</feature>
<dbReference type="PROSITE" id="PS50889">
    <property type="entry name" value="S4"/>
    <property type="match status" value="1"/>
</dbReference>
<accession>A0A0W0S8G9</accession>
<reference evidence="4 5" key="1">
    <citation type="submission" date="2015-11" db="EMBL/GenBank/DDBJ databases">
        <title>Genomic analysis of 38 Legionella species identifies large and diverse effector repertoires.</title>
        <authorList>
            <person name="Burstein D."/>
            <person name="Amaro F."/>
            <person name="Zusman T."/>
            <person name="Lifshitz Z."/>
            <person name="Cohen O."/>
            <person name="Gilbert J.A."/>
            <person name="Pupko T."/>
            <person name="Shuman H.A."/>
            <person name="Segal G."/>
        </authorList>
    </citation>
    <scope>NUCLEOTIDE SEQUENCE [LARGE SCALE GENOMIC DNA]</scope>
    <source>
        <strain evidence="4 5">ORW</strain>
    </source>
</reference>
<keyword evidence="1" id="KW-0694">RNA-binding</keyword>
<evidence type="ECO:0000313" key="4">
    <source>
        <dbReference type="EMBL" id="KTC79600.1"/>
    </source>
</evidence>
<gene>
    <name evidence="4" type="ORF">Lche_1620</name>
</gene>
<evidence type="ECO:0000259" key="3">
    <source>
        <dbReference type="Pfam" id="PF14451"/>
    </source>
</evidence>
<dbReference type="Pfam" id="PF14451">
    <property type="entry name" value="Ub-Mut7C"/>
    <property type="match status" value="1"/>
</dbReference>
<dbReference type="PANTHER" id="PTHR39081">
    <property type="entry name" value="MUT7-C DOMAIN-CONTAINING PROTEIN"/>
    <property type="match status" value="1"/>
</dbReference>
<dbReference type="RefSeq" id="WP_058387706.1">
    <property type="nucleotide sequence ID" value="NZ_LNXW01000013.1"/>
</dbReference>
<protein>
    <recommendedName>
        <fullName evidence="6">Twitching motility protein PilT</fullName>
    </recommendedName>
</protein>
<proteinExistence type="predicted"/>